<dbReference type="CDD" id="cd11304">
    <property type="entry name" value="Cadherin_repeat"/>
    <property type="match status" value="1"/>
</dbReference>
<sequence length="589" mass="64210">MNRREKLLAAGLGAVFLLMMGGGPLYNAVFGPITERSDRLAELTTAVEQKQDQALLIARARKQLRDWQALSLPPDRGAATSRRPDALDAQRLYQAWITDLAQLSGMTDVVVKPGAQRRLIKAGRGTQAANVYLTVPVTVVAEARFGPLATFLDHFQRVNLLHRINKLKVTSRESQGDPLLTITLEAEGLALVDVPWRRTLFPETALTKDLGDEATQLVVAKAEGFPKKTPFRVRIGLEYLTVTAVQDHTWTVTRAVERTHAARHAAGDAVELCPINPAVPSLDKEAFREVLMSNLFIEPPPPKEYKLQLGPIAEQVVTRGQKLSYALPASGYDPTAGEPDFRLITPAPPGLELDRGTGKLTWTPAAEQPAGTFPLQFEIKHPSAPDGKLTGEVTVVLREPNTPPVIERVAQQTAYRGQPWTLRLKITDPETPAEKLSVKLGDNPPEGVSIDPATKELKWTPGAAINPGDFVVNVVVTDDGTPPQSVTTPIAVKVELDAAAFTFLTGVIIEDGVPRALLYDRSQDKTLLIRRGDELKVADVVGTVTEIGKDYLLIQRGEQPQRLKLGNNLRELLPESTAAKPLADDATKS</sequence>
<dbReference type="Pfam" id="PF05345">
    <property type="entry name" value="He_PIG"/>
    <property type="match status" value="2"/>
</dbReference>
<evidence type="ECO:0000313" key="1">
    <source>
        <dbReference type="EMBL" id="HEN15077.1"/>
    </source>
</evidence>
<dbReference type="Gene3D" id="2.60.40.10">
    <property type="entry name" value="Immunoglobulins"/>
    <property type="match status" value="2"/>
</dbReference>
<proteinExistence type="predicted"/>
<dbReference type="EMBL" id="DSOK01000184">
    <property type="protein sequence ID" value="HEN15077.1"/>
    <property type="molecule type" value="Genomic_DNA"/>
</dbReference>
<comment type="caution">
    <text evidence="1">The sequence shown here is derived from an EMBL/GenBank/DDBJ whole genome shotgun (WGS) entry which is preliminary data.</text>
</comment>
<dbReference type="InterPro" id="IPR013783">
    <property type="entry name" value="Ig-like_fold"/>
</dbReference>
<dbReference type="AlphaFoldDB" id="A0A7C2PGK1"/>
<dbReference type="GO" id="GO:0016020">
    <property type="term" value="C:membrane"/>
    <property type="evidence" value="ECO:0007669"/>
    <property type="project" value="InterPro"/>
</dbReference>
<dbReference type="GO" id="GO:0005509">
    <property type="term" value="F:calcium ion binding"/>
    <property type="evidence" value="ECO:0007669"/>
    <property type="project" value="InterPro"/>
</dbReference>
<accession>A0A7C2PGK1</accession>
<protein>
    <recommendedName>
        <fullName evidence="2">Cadherin repeat domain-containing protein</fullName>
    </recommendedName>
</protein>
<name>A0A7C2PGK1_9PLAN</name>
<evidence type="ECO:0008006" key="2">
    <source>
        <dbReference type="Google" id="ProtNLM"/>
    </source>
</evidence>
<dbReference type="InterPro" id="IPR015919">
    <property type="entry name" value="Cadherin-like_sf"/>
</dbReference>
<dbReference type="SUPFAM" id="SSF49313">
    <property type="entry name" value="Cadherin-like"/>
    <property type="match status" value="1"/>
</dbReference>
<gene>
    <name evidence="1" type="ORF">ENQ76_06365</name>
</gene>
<organism evidence="1">
    <name type="scientific">Schlesneria paludicola</name>
    <dbReference type="NCBI Taxonomy" id="360056"/>
    <lineage>
        <taxon>Bacteria</taxon>
        <taxon>Pseudomonadati</taxon>
        <taxon>Planctomycetota</taxon>
        <taxon>Planctomycetia</taxon>
        <taxon>Planctomycetales</taxon>
        <taxon>Planctomycetaceae</taxon>
        <taxon>Schlesneria</taxon>
    </lineage>
</organism>
<reference evidence="1" key="1">
    <citation type="journal article" date="2020" name="mSystems">
        <title>Genome- and Community-Level Interaction Insights into Carbon Utilization and Element Cycling Functions of Hydrothermarchaeota in Hydrothermal Sediment.</title>
        <authorList>
            <person name="Zhou Z."/>
            <person name="Liu Y."/>
            <person name="Xu W."/>
            <person name="Pan J."/>
            <person name="Luo Z.H."/>
            <person name="Li M."/>
        </authorList>
    </citation>
    <scope>NUCLEOTIDE SEQUENCE [LARGE SCALE GENOMIC DNA]</scope>
    <source>
        <strain evidence="1">SpSt-339</strain>
    </source>
</reference>